<organism evidence="2 3">
    <name type="scientific">Polarella glacialis</name>
    <name type="common">Dinoflagellate</name>
    <dbReference type="NCBI Taxonomy" id="89957"/>
    <lineage>
        <taxon>Eukaryota</taxon>
        <taxon>Sar</taxon>
        <taxon>Alveolata</taxon>
        <taxon>Dinophyceae</taxon>
        <taxon>Suessiales</taxon>
        <taxon>Suessiaceae</taxon>
        <taxon>Polarella</taxon>
    </lineage>
</organism>
<protein>
    <submittedName>
        <fullName evidence="2">Uncharacterized protein</fullName>
    </submittedName>
</protein>
<dbReference type="OrthoDB" id="449066at2759"/>
<gene>
    <name evidence="2" type="ORF">PGLA1383_LOCUS27491</name>
</gene>
<dbReference type="AlphaFoldDB" id="A0A813FA25"/>
<reference evidence="2" key="1">
    <citation type="submission" date="2021-02" db="EMBL/GenBank/DDBJ databases">
        <authorList>
            <person name="Dougan E. K."/>
            <person name="Rhodes N."/>
            <person name="Thang M."/>
            <person name="Chan C."/>
        </authorList>
    </citation>
    <scope>NUCLEOTIDE SEQUENCE</scope>
</reference>
<evidence type="ECO:0000256" key="1">
    <source>
        <dbReference type="SAM" id="MobiDB-lite"/>
    </source>
</evidence>
<accession>A0A813FA25</accession>
<keyword evidence="3" id="KW-1185">Reference proteome</keyword>
<feature type="compositionally biased region" description="Low complexity" evidence="1">
    <location>
        <begin position="1"/>
        <end position="19"/>
    </location>
</feature>
<feature type="region of interest" description="Disordered" evidence="1">
    <location>
        <begin position="1"/>
        <end position="48"/>
    </location>
</feature>
<evidence type="ECO:0000313" key="3">
    <source>
        <dbReference type="Proteomes" id="UP000654075"/>
    </source>
</evidence>
<feature type="non-terminal residue" evidence="2">
    <location>
        <position position="1"/>
    </location>
</feature>
<proteinExistence type="predicted"/>
<sequence length="242" mass="25667">VVSNGSGNGSRSARGPARGDMSGRSAKRASSREDPDPTPVLDSANGEPMVPISQLRRIEAQLATFRTRNGALEGEVAGLRVEAQAERHRHQDELSRLRLGLQNRDRELLALQAETQEMNRAIKELMVAMPDKAVAPQSVQQFTSQAATRQPMNSSSASQPIAQQAGSATLAFGAVPVQFPVGSPPRGPLRQVRGGVGDGAVFWHTNMATGAASLMPRTPPPGAARVLLAARPAVMPYAMSSY</sequence>
<comment type="caution">
    <text evidence="2">The sequence shown here is derived from an EMBL/GenBank/DDBJ whole genome shotgun (WGS) entry which is preliminary data.</text>
</comment>
<name>A0A813FA25_POLGL</name>
<dbReference type="EMBL" id="CAJNNV010024378">
    <property type="protein sequence ID" value="CAE8609664.1"/>
    <property type="molecule type" value="Genomic_DNA"/>
</dbReference>
<evidence type="ECO:0000313" key="2">
    <source>
        <dbReference type="EMBL" id="CAE8609664.1"/>
    </source>
</evidence>
<dbReference type="Proteomes" id="UP000654075">
    <property type="component" value="Unassembled WGS sequence"/>
</dbReference>